<dbReference type="GO" id="GO:0016887">
    <property type="term" value="F:ATP hydrolysis activity"/>
    <property type="evidence" value="ECO:0007669"/>
    <property type="project" value="InterPro"/>
</dbReference>
<dbReference type="PANTHER" id="PTHR32114:SF2">
    <property type="entry name" value="ABC TRANSPORTER ABCH.3"/>
    <property type="match status" value="1"/>
</dbReference>
<evidence type="ECO:0000256" key="2">
    <source>
        <dbReference type="ARBA" id="ARBA00011322"/>
    </source>
</evidence>
<dbReference type="Gene3D" id="3.40.50.300">
    <property type="entry name" value="P-loop containing nucleotide triphosphate hydrolases"/>
    <property type="match status" value="2"/>
</dbReference>
<keyword evidence="7" id="KW-1185">Reference proteome</keyword>
<dbReference type="InterPro" id="IPR038729">
    <property type="entry name" value="Rad50/SbcC_AAA"/>
</dbReference>
<dbReference type="eggNOG" id="COG0419">
    <property type="taxonomic scope" value="Bacteria"/>
</dbReference>
<gene>
    <name evidence="6" type="ORF">BRYFOR_05760</name>
</gene>
<feature type="domain" description="Rad50/SbcC-type AAA" evidence="5">
    <location>
        <begin position="5"/>
        <end position="269"/>
    </location>
</feature>
<evidence type="ECO:0000313" key="6">
    <source>
        <dbReference type="EMBL" id="EET62097.1"/>
    </source>
</evidence>
<reference evidence="6" key="1">
    <citation type="submission" date="2009-07" db="EMBL/GenBank/DDBJ databases">
        <authorList>
            <person name="Weinstock G."/>
            <person name="Sodergren E."/>
            <person name="Clifton S."/>
            <person name="Fulton L."/>
            <person name="Fulton B."/>
            <person name="Courtney L."/>
            <person name="Fronick C."/>
            <person name="Harrison M."/>
            <person name="Strong C."/>
            <person name="Farmer C."/>
            <person name="Delahaunty K."/>
            <person name="Markovic C."/>
            <person name="Hall O."/>
            <person name="Minx P."/>
            <person name="Tomlinson C."/>
            <person name="Mitreva M."/>
            <person name="Nelson J."/>
            <person name="Hou S."/>
            <person name="Wollam A."/>
            <person name="Pepin K.H."/>
            <person name="Johnson M."/>
            <person name="Bhonagiri V."/>
            <person name="Nash W.E."/>
            <person name="Warren W."/>
            <person name="Chinwalla A."/>
            <person name="Mardis E.R."/>
            <person name="Wilson R.K."/>
        </authorList>
    </citation>
    <scope>NUCLEOTIDE SEQUENCE [LARGE SCALE GENOMIC DNA]</scope>
    <source>
        <strain evidence="6">DSM 14469</strain>
    </source>
</reference>
<dbReference type="SUPFAM" id="SSF52540">
    <property type="entry name" value="P-loop containing nucleoside triphosphate hydrolases"/>
    <property type="match status" value="1"/>
</dbReference>
<comment type="similarity">
    <text evidence="1">Belongs to the SMC family. SbcC subfamily.</text>
</comment>
<keyword evidence="4" id="KW-0175">Coiled coil</keyword>
<dbReference type="STRING" id="168384.SAMN05660368_01249"/>
<feature type="coiled-coil region" evidence="4">
    <location>
        <begin position="248"/>
        <end position="378"/>
    </location>
</feature>
<dbReference type="PANTHER" id="PTHR32114">
    <property type="entry name" value="ABC TRANSPORTER ABCH.3"/>
    <property type="match status" value="1"/>
</dbReference>
<evidence type="ECO:0000259" key="5">
    <source>
        <dbReference type="Pfam" id="PF13476"/>
    </source>
</evidence>
<dbReference type="Pfam" id="PF13476">
    <property type="entry name" value="AAA_23"/>
    <property type="match status" value="1"/>
</dbReference>
<dbReference type="eggNOG" id="COG1121">
    <property type="taxonomic scope" value="Bacteria"/>
</dbReference>
<dbReference type="RefSeq" id="WP_006860558.1">
    <property type="nucleotide sequence ID" value="NZ_ACCL02000003.1"/>
</dbReference>
<evidence type="ECO:0000256" key="1">
    <source>
        <dbReference type="ARBA" id="ARBA00006930"/>
    </source>
</evidence>
<dbReference type="Proteomes" id="UP000005561">
    <property type="component" value="Unassembled WGS sequence"/>
</dbReference>
<accession>C6LAW6</accession>
<dbReference type="AlphaFoldDB" id="C6LAW6"/>
<evidence type="ECO:0000256" key="3">
    <source>
        <dbReference type="ARBA" id="ARBA00013368"/>
    </source>
</evidence>
<evidence type="ECO:0000256" key="4">
    <source>
        <dbReference type="SAM" id="Coils"/>
    </source>
</evidence>
<proteinExistence type="inferred from homology"/>
<feature type="coiled-coil region" evidence="4">
    <location>
        <begin position="421"/>
        <end position="496"/>
    </location>
</feature>
<dbReference type="Pfam" id="PF13558">
    <property type="entry name" value="SbcC_Walker_B"/>
    <property type="match status" value="1"/>
</dbReference>
<dbReference type="GO" id="GO:0006302">
    <property type="term" value="P:double-strand break repair"/>
    <property type="evidence" value="ECO:0007669"/>
    <property type="project" value="InterPro"/>
</dbReference>
<comment type="subunit">
    <text evidence="2">Heterodimer of SbcC and SbcD.</text>
</comment>
<dbReference type="OrthoDB" id="9795626at2"/>
<evidence type="ECO:0000313" key="7">
    <source>
        <dbReference type="Proteomes" id="UP000005561"/>
    </source>
</evidence>
<organism evidence="6 7">
    <name type="scientific">Marvinbryantia formatexigens DSM 14469</name>
    <dbReference type="NCBI Taxonomy" id="478749"/>
    <lineage>
        <taxon>Bacteria</taxon>
        <taxon>Bacillati</taxon>
        <taxon>Bacillota</taxon>
        <taxon>Clostridia</taxon>
        <taxon>Lachnospirales</taxon>
        <taxon>Lachnospiraceae</taxon>
        <taxon>Marvinbryantia</taxon>
    </lineage>
</organism>
<dbReference type="InterPro" id="IPR027417">
    <property type="entry name" value="P-loop_NTPase"/>
</dbReference>
<protein>
    <recommendedName>
        <fullName evidence="3">Nuclease SbcCD subunit C</fullName>
    </recommendedName>
</protein>
<comment type="caution">
    <text evidence="6">The sequence shown here is derived from an EMBL/GenBank/DDBJ whole genome shotgun (WGS) entry which is preliminary data.</text>
</comment>
<name>C6LAW6_9FIRM</name>
<sequence length="752" mass="84675">MRPLKLVMSAFGPYAGKTEIDFEKLGTQGLYLITGDTGAGKTTIFDAIIFALYGEASGSFRDASMFRSKYALPETPTYAELTFAYSGKTYRVCRNPEYMRPKDRGEGFTVQRADAALTFPDGHVITKVKDVTAAVTELIGLNRNQFMNIAMIAQGDFQNLLMAKTEERGKIFREIFHTKAYQILQERIKTDALAKKTEYEDAVKRILQYMDGVRVPQEHPCRALLEIAVKSRSADNTAEFLKELSAFIEEDGKTLAALSADMKKAEEELEQVNQRLGSARAAQRAAQQMQAAQEAIAREEKRLPALKAAYAAEQEKKDIREALAVEIENDSRQLRIYKEAQQAHQNLKARLQRTQEDYRRAASQADRLCLEYQQMERRFLDAQAGLLAAKLVEGEKCPVCGSVHHPQPAALATDAPTEELLRKKKERRDAAEADMVRQSNLAAGIRAQVQTAEETLAKEQEKLVPEEVLQKKREKKRQMEQSFEQARNAYESSEKILEKNRALLATLTQHRMEDGADDMQALSDCRDTLLEKKAAVQERRESCSLRLQTNRRAADNISREAEALEKIQRKYIWMKALADTANGGLRQKDRITLETYIQMTYFERIIERANVRLMVMSGGQYELKRREEADRRTSQSGLELDVTDHYNGTVRSVKTLSGGETFMASLSLALGLSDEIQSQAGGIRLDTMFVDEGFGSLDEEALNQAVKALAELTEGRRLVGIISHVAELKERIESQIVVRKEPGSGSRATVLQ</sequence>
<dbReference type="EMBL" id="ACCL02000003">
    <property type="protein sequence ID" value="EET62097.1"/>
    <property type="molecule type" value="Genomic_DNA"/>
</dbReference>